<feature type="transmembrane region" description="Helical" evidence="1">
    <location>
        <begin position="38"/>
        <end position="59"/>
    </location>
</feature>
<feature type="transmembrane region" description="Helical" evidence="1">
    <location>
        <begin position="71"/>
        <end position="89"/>
    </location>
</feature>
<dbReference type="EMBL" id="CAKJTI010000002">
    <property type="protein sequence ID" value="CAG9611471.1"/>
    <property type="molecule type" value="Genomic_DNA"/>
</dbReference>
<protein>
    <recommendedName>
        <fullName evidence="4">Ammonia permease</fullName>
    </recommendedName>
</protein>
<reference evidence="2 3" key="1">
    <citation type="submission" date="2021-10" db="EMBL/GenBank/DDBJ databases">
        <authorList>
            <person name="Criscuolo A."/>
        </authorList>
    </citation>
    <scope>NUCLEOTIDE SEQUENCE [LARGE SCALE GENOMIC DNA]</scope>
    <source>
        <strain evidence="3">CIP 111899</strain>
    </source>
</reference>
<proteinExistence type="predicted"/>
<comment type="caution">
    <text evidence="2">The sequence shown here is derived from an EMBL/GenBank/DDBJ whole genome shotgun (WGS) entry which is preliminary data.</text>
</comment>
<organism evidence="2 3">
    <name type="scientific">Bacillus rhizoplanae</name>
    <dbReference type="NCBI Taxonomy" id="2880966"/>
    <lineage>
        <taxon>Bacteria</taxon>
        <taxon>Bacillati</taxon>
        <taxon>Bacillota</taxon>
        <taxon>Bacilli</taxon>
        <taxon>Bacillales</taxon>
        <taxon>Bacillaceae</taxon>
        <taxon>Bacillus</taxon>
    </lineage>
</organism>
<keyword evidence="3" id="KW-1185">Reference proteome</keyword>
<name>A0ABN7ZRG6_9BACI</name>
<keyword evidence="1" id="KW-1133">Transmembrane helix</keyword>
<gene>
    <name evidence="2" type="ORF">BACCIP111899_00641</name>
</gene>
<keyword evidence="1" id="KW-0472">Membrane</keyword>
<dbReference type="Proteomes" id="UP000789423">
    <property type="component" value="Unassembled WGS sequence"/>
</dbReference>
<evidence type="ECO:0008006" key="4">
    <source>
        <dbReference type="Google" id="ProtNLM"/>
    </source>
</evidence>
<feature type="transmembrane region" description="Helical" evidence="1">
    <location>
        <begin position="6"/>
        <end position="26"/>
    </location>
</feature>
<evidence type="ECO:0000256" key="1">
    <source>
        <dbReference type="SAM" id="Phobius"/>
    </source>
</evidence>
<evidence type="ECO:0000313" key="3">
    <source>
        <dbReference type="Proteomes" id="UP000789423"/>
    </source>
</evidence>
<evidence type="ECO:0000313" key="2">
    <source>
        <dbReference type="EMBL" id="CAG9611471.1"/>
    </source>
</evidence>
<keyword evidence="1" id="KW-0812">Transmembrane</keyword>
<sequence length="117" mass="12932">MQIFVLLWILFVPVLVLCGIDGGLFFMIRGAIHKKWFILLMGIVCFSLVLLPIISAVIGKDVEQPSPLSPSMYWSMLAIASLLAGISGARNQITSIKHVGITLFSLVVIGIFFYEMM</sequence>
<feature type="transmembrane region" description="Helical" evidence="1">
    <location>
        <begin position="96"/>
        <end position="114"/>
    </location>
</feature>
<accession>A0ABN7ZRG6</accession>
<dbReference type="RefSeq" id="WP_230573762.1">
    <property type="nucleotide sequence ID" value="NZ_CAKJTI010000002.1"/>
</dbReference>